<dbReference type="AlphaFoldDB" id="A0A125IBC2"/>
<organism evidence="1">
    <name type="scientific">Burkholderia stagnalis</name>
    <dbReference type="NCBI Taxonomy" id="1503054"/>
    <lineage>
        <taxon>Bacteria</taxon>
        <taxon>Pseudomonadati</taxon>
        <taxon>Pseudomonadota</taxon>
        <taxon>Betaproteobacteria</taxon>
        <taxon>Burkholderiales</taxon>
        <taxon>Burkholderiaceae</taxon>
        <taxon>Burkholderia</taxon>
        <taxon>Burkholderia cepacia complex</taxon>
    </lineage>
</organism>
<reference evidence="1 2" key="1">
    <citation type="submission" date="2015-11" db="EMBL/GenBank/DDBJ databases">
        <title>Expanding the genomic diversity of Burkholderia species for the development of highly accurate diagnostics.</title>
        <authorList>
            <person name="Sahl J."/>
            <person name="Keim P."/>
            <person name="Wagner D."/>
        </authorList>
    </citation>
    <scope>NUCLEOTIDE SEQUENCE [LARGE SCALE GENOMIC DNA]</scope>
    <source>
        <strain evidence="1 2">MSMB1960WGS</strain>
    </source>
</reference>
<proteinExistence type="predicted"/>
<dbReference type="EMBL" id="LPHB01000031">
    <property type="protein sequence ID" value="KWA65090.1"/>
    <property type="molecule type" value="Genomic_DNA"/>
</dbReference>
<gene>
    <name evidence="1" type="ORF">WT44_11045</name>
</gene>
<comment type="caution">
    <text evidence="1">The sequence shown here is derived from an EMBL/GenBank/DDBJ whole genome shotgun (WGS) entry which is preliminary data.</text>
</comment>
<sequence length="76" mass="8412">MSEDRQPLAHFLNHSGTPLSLRATAGFYKRICESTLRFKPGFKEAIAAHLKKMEAFAIVATPKAPKKLPVESVEMA</sequence>
<accession>A0A125IBC2</accession>
<name>A0A125IBC2_9BURK</name>
<protein>
    <submittedName>
        <fullName evidence="1">Uncharacterized protein</fullName>
    </submittedName>
</protein>
<dbReference type="Proteomes" id="UP000068603">
    <property type="component" value="Unassembled WGS sequence"/>
</dbReference>
<evidence type="ECO:0000313" key="2">
    <source>
        <dbReference type="Proteomes" id="UP000068603"/>
    </source>
</evidence>
<evidence type="ECO:0000313" key="1">
    <source>
        <dbReference type="EMBL" id="KWA65090.1"/>
    </source>
</evidence>